<proteinExistence type="predicted"/>
<dbReference type="AlphaFoldDB" id="A0AAD4XY79"/>
<keyword evidence="3" id="KW-1185">Reference proteome</keyword>
<organism evidence="2 3">
    <name type="scientific">Papaver atlanticum</name>
    <dbReference type="NCBI Taxonomy" id="357466"/>
    <lineage>
        <taxon>Eukaryota</taxon>
        <taxon>Viridiplantae</taxon>
        <taxon>Streptophyta</taxon>
        <taxon>Embryophyta</taxon>
        <taxon>Tracheophyta</taxon>
        <taxon>Spermatophyta</taxon>
        <taxon>Magnoliopsida</taxon>
        <taxon>Ranunculales</taxon>
        <taxon>Papaveraceae</taxon>
        <taxon>Papaveroideae</taxon>
        <taxon>Papaver</taxon>
    </lineage>
</organism>
<name>A0AAD4XY79_9MAGN</name>
<evidence type="ECO:0000256" key="1">
    <source>
        <dbReference type="SAM" id="MobiDB-lite"/>
    </source>
</evidence>
<evidence type="ECO:0000313" key="2">
    <source>
        <dbReference type="EMBL" id="KAI3958391.1"/>
    </source>
</evidence>
<dbReference type="Proteomes" id="UP001202328">
    <property type="component" value="Unassembled WGS sequence"/>
</dbReference>
<reference evidence="2" key="1">
    <citation type="submission" date="2022-04" db="EMBL/GenBank/DDBJ databases">
        <title>A functionally conserved STORR gene fusion in Papaver species that diverged 16.8 million years ago.</title>
        <authorList>
            <person name="Catania T."/>
        </authorList>
    </citation>
    <scope>NUCLEOTIDE SEQUENCE</scope>
    <source>
        <strain evidence="2">S-188037</strain>
    </source>
</reference>
<feature type="compositionally biased region" description="Polar residues" evidence="1">
    <location>
        <begin position="14"/>
        <end position="25"/>
    </location>
</feature>
<accession>A0AAD4XY79</accession>
<protein>
    <submittedName>
        <fullName evidence="2">Uncharacterized protein</fullName>
    </submittedName>
</protein>
<sequence>MCNSRFCPTHEDISSQTSGEGGPMTNTSNKFDQLYRWSLNFPDYGFIVGAGSTPLHYAACGGNLNCCQRMWVAILEDVIHPRSEVSGFHLKTQKPRSAMQAPRKVVSILSITARAETKKKFSDY</sequence>
<feature type="region of interest" description="Disordered" evidence="1">
    <location>
        <begin position="1"/>
        <end position="25"/>
    </location>
</feature>
<gene>
    <name evidence="2" type="ORF">MKW98_011079</name>
</gene>
<comment type="caution">
    <text evidence="2">The sequence shown here is derived from an EMBL/GenBank/DDBJ whole genome shotgun (WGS) entry which is preliminary data.</text>
</comment>
<evidence type="ECO:0000313" key="3">
    <source>
        <dbReference type="Proteomes" id="UP001202328"/>
    </source>
</evidence>
<dbReference type="EMBL" id="JAJJMB010001160">
    <property type="protein sequence ID" value="KAI3958391.1"/>
    <property type="molecule type" value="Genomic_DNA"/>
</dbReference>